<reference evidence="6 7" key="1">
    <citation type="submission" date="2022-01" db="EMBL/GenBank/DDBJ databases">
        <title>Flavihumibacter sp. nov., isolated from sediment of a river.</title>
        <authorList>
            <person name="Liu H."/>
        </authorList>
    </citation>
    <scope>NUCLEOTIDE SEQUENCE [LARGE SCALE GENOMIC DNA]</scope>
    <source>
        <strain evidence="6 7">RY-1</strain>
    </source>
</reference>
<dbReference type="InterPro" id="IPR015422">
    <property type="entry name" value="PyrdxlP-dep_Trfase_small"/>
</dbReference>
<dbReference type="InterPro" id="IPR015421">
    <property type="entry name" value="PyrdxlP-dep_Trfase_major"/>
</dbReference>
<keyword evidence="2 6" id="KW-0032">Aminotransferase</keyword>
<dbReference type="Gene3D" id="3.90.1150.10">
    <property type="entry name" value="Aspartate Aminotransferase, domain 1"/>
    <property type="match status" value="1"/>
</dbReference>
<evidence type="ECO:0000256" key="4">
    <source>
        <dbReference type="ARBA" id="ARBA00022898"/>
    </source>
</evidence>
<dbReference type="SUPFAM" id="SSF53383">
    <property type="entry name" value="PLP-dependent transferases"/>
    <property type="match status" value="1"/>
</dbReference>
<organism evidence="6 7">
    <name type="scientific">Flavihumibacter fluminis</name>
    <dbReference type="NCBI Taxonomy" id="2909236"/>
    <lineage>
        <taxon>Bacteria</taxon>
        <taxon>Pseudomonadati</taxon>
        <taxon>Bacteroidota</taxon>
        <taxon>Chitinophagia</taxon>
        <taxon>Chitinophagales</taxon>
        <taxon>Chitinophagaceae</taxon>
        <taxon>Flavihumibacter</taxon>
    </lineage>
</organism>
<evidence type="ECO:0000313" key="6">
    <source>
        <dbReference type="EMBL" id="MCF1713443.1"/>
    </source>
</evidence>
<dbReference type="InterPro" id="IPR004839">
    <property type="entry name" value="Aminotransferase_I/II_large"/>
</dbReference>
<dbReference type="RefSeq" id="WP_234863974.1">
    <property type="nucleotide sequence ID" value="NZ_JAKEVY010000001.1"/>
</dbReference>
<dbReference type="PANTHER" id="PTHR43643:SF3">
    <property type="entry name" value="HISTIDINOL-PHOSPHATE AMINOTRANSFERASE"/>
    <property type="match status" value="1"/>
</dbReference>
<keyword evidence="4" id="KW-0663">Pyridoxal phosphate</keyword>
<proteinExistence type="inferred from homology"/>
<dbReference type="Pfam" id="PF00155">
    <property type="entry name" value="Aminotran_1_2"/>
    <property type="match status" value="1"/>
</dbReference>
<sequence length="383" mass="42213">MSNSINRRNWLKQSTLAALGLTASLNSLGGEDYLPKDLGQLLPNSNPSLINLGSNENPYGLSPLAKKAISELIGQAHRYQYNIPHVQEFRKQLADYYGVTTDHLLLTPGSGEALNLLARHYSKGNLVTATPTFGILPNTAKKIGVQVKEIPLDGQQVHDLEAFSKAIDPDTAQVYICNPANPTGTVLHPDKLRAFCEEASKKTVVTIDEAYIDFLDAPYNESMLSLVKKGNKNIVIIRTFSKIHAMAGMRVGFILADPSTIKSLQENYFGNSNFCMSALSLTAAMASLKDTSHSIQSKKLNAAARQYTEDALKRSGFTVIPSYTNFIFFHLKQYKGDFAADMLAKNIVLRSSELPDGKYCRVSIGTLEEMKAFLKTMESMKFT</sequence>
<evidence type="ECO:0000256" key="2">
    <source>
        <dbReference type="ARBA" id="ARBA00022576"/>
    </source>
</evidence>
<keyword evidence="3" id="KW-0808">Transferase</keyword>
<evidence type="ECO:0000313" key="7">
    <source>
        <dbReference type="Proteomes" id="UP001200145"/>
    </source>
</evidence>
<dbReference type="InterPro" id="IPR050106">
    <property type="entry name" value="HistidinolP_aminotransfase"/>
</dbReference>
<comment type="caution">
    <text evidence="6">The sequence shown here is derived from an EMBL/GenBank/DDBJ whole genome shotgun (WGS) entry which is preliminary data.</text>
</comment>
<protein>
    <submittedName>
        <fullName evidence="6">Histidinol-phosphate aminotransferase family protein</fullName>
    </submittedName>
</protein>
<name>A0ABS9BCP7_9BACT</name>
<keyword evidence="7" id="KW-1185">Reference proteome</keyword>
<evidence type="ECO:0000259" key="5">
    <source>
        <dbReference type="Pfam" id="PF00155"/>
    </source>
</evidence>
<comment type="similarity">
    <text evidence="1">Belongs to the class-II pyridoxal-phosphate-dependent aminotransferase family. Histidinol-phosphate aminotransferase subfamily.</text>
</comment>
<dbReference type="Gene3D" id="3.40.640.10">
    <property type="entry name" value="Type I PLP-dependent aspartate aminotransferase-like (Major domain)"/>
    <property type="match status" value="1"/>
</dbReference>
<dbReference type="InterPro" id="IPR015424">
    <property type="entry name" value="PyrdxlP-dep_Trfase"/>
</dbReference>
<accession>A0ABS9BCP7</accession>
<gene>
    <name evidence="6" type="ORF">L0U88_02225</name>
</gene>
<feature type="domain" description="Aminotransferase class I/classII large" evidence="5">
    <location>
        <begin position="49"/>
        <end position="375"/>
    </location>
</feature>
<evidence type="ECO:0000256" key="1">
    <source>
        <dbReference type="ARBA" id="ARBA00007970"/>
    </source>
</evidence>
<dbReference type="PANTHER" id="PTHR43643">
    <property type="entry name" value="HISTIDINOL-PHOSPHATE AMINOTRANSFERASE 2"/>
    <property type="match status" value="1"/>
</dbReference>
<dbReference type="Proteomes" id="UP001200145">
    <property type="component" value="Unassembled WGS sequence"/>
</dbReference>
<dbReference type="EMBL" id="JAKEVY010000001">
    <property type="protein sequence ID" value="MCF1713443.1"/>
    <property type="molecule type" value="Genomic_DNA"/>
</dbReference>
<dbReference type="GO" id="GO:0008483">
    <property type="term" value="F:transaminase activity"/>
    <property type="evidence" value="ECO:0007669"/>
    <property type="project" value="UniProtKB-KW"/>
</dbReference>
<evidence type="ECO:0000256" key="3">
    <source>
        <dbReference type="ARBA" id="ARBA00022679"/>
    </source>
</evidence>
<dbReference type="CDD" id="cd00609">
    <property type="entry name" value="AAT_like"/>
    <property type="match status" value="1"/>
</dbReference>